<organism evidence="2 3">
    <name type="scientific">Scophthalmus maximus</name>
    <name type="common">Turbot</name>
    <name type="synonym">Psetta maxima</name>
    <dbReference type="NCBI Taxonomy" id="52904"/>
    <lineage>
        <taxon>Eukaryota</taxon>
        <taxon>Metazoa</taxon>
        <taxon>Chordata</taxon>
        <taxon>Craniata</taxon>
        <taxon>Vertebrata</taxon>
        <taxon>Euteleostomi</taxon>
        <taxon>Actinopterygii</taxon>
        <taxon>Neopterygii</taxon>
        <taxon>Teleostei</taxon>
        <taxon>Neoteleostei</taxon>
        <taxon>Acanthomorphata</taxon>
        <taxon>Carangaria</taxon>
        <taxon>Pleuronectiformes</taxon>
        <taxon>Pleuronectoidei</taxon>
        <taxon>Scophthalmidae</taxon>
        <taxon>Scophthalmus</taxon>
    </lineage>
</organism>
<dbReference type="EMBL" id="VEVO01000010">
    <property type="protein sequence ID" value="KAF0036036.1"/>
    <property type="molecule type" value="Genomic_DNA"/>
</dbReference>
<feature type="compositionally biased region" description="Polar residues" evidence="1">
    <location>
        <begin position="1"/>
        <end position="11"/>
    </location>
</feature>
<name>A0A6A4SLE6_SCOMX</name>
<comment type="caution">
    <text evidence="2">The sequence shown here is derived from an EMBL/GenBank/DDBJ whole genome shotgun (WGS) entry which is preliminary data.</text>
</comment>
<proteinExistence type="predicted"/>
<sequence length="123" mass="14445">MVTSPQGSCGTFTAPRQKLSGNKDTEEEKREGERVKKEQYREADGKQYLRSGTNLLLAFRPSLFPRSYSSEKTSCDLLTRTKRRIVFVEQCKKQMYQVLQIRHNSPQTVEKWIMWSQTWTYDG</sequence>
<feature type="region of interest" description="Disordered" evidence="1">
    <location>
        <begin position="1"/>
        <end position="41"/>
    </location>
</feature>
<evidence type="ECO:0000313" key="3">
    <source>
        <dbReference type="Proteomes" id="UP000438429"/>
    </source>
</evidence>
<gene>
    <name evidence="2" type="ORF">F2P81_011348</name>
</gene>
<reference evidence="2 3" key="1">
    <citation type="submission" date="2019-06" db="EMBL/GenBank/DDBJ databases">
        <title>Draft genomes of female and male turbot (Scophthalmus maximus).</title>
        <authorList>
            <person name="Xu H."/>
            <person name="Xu X.-W."/>
            <person name="Shao C."/>
            <person name="Chen S."/>
        </authorList>
    </citation>
    <scope>NUCLEOTIDE SEQUENCE [LARGE SCALE GENOMIC DNA]</scope>
    <source>
        <strain evidence="2">Ysfricsl-2016a</strain>
        <tissue evidence="2">Blood</tissue>
    </source>
</reference>
<evidence type="ECO:0000313" key="2">
    <source>
        <dbReference type="EMBL" id="KAF0036036.1"/>
    </source>
</evidence>
<evidence type="ECO:0000256" key="1">
    <source>
        <dbReference type="SAM" id="MobiDB-lite"/>
    </source>
</evidence>
<accession>A0A6A4SLE6</accession>
<dbReference type="AlphaFoldDB" id="A0A6A4SLE6"/>
<dbReference type="Proteomes" id="UP000438429">
    <property type="component" value="Unassembled WGS sequence"/>
</dbReference>
<feature type="compositionally biased region" description="Basic and acidic residues" evidence="1">
    <location>
        <begin position="21"/>
        <end position="41"/>
    </location>
</feature>
<protein>
    <submittedName>
        <fullName evidence="2">Uncharacterized protein</fullName>
    </submittedName>
</protein>